<comment type="caution">
    <text evidence="2">The sequence shown here is derived from an EMBL/GenBank/DDBJ whole genome shotgun (WGS) entry which is preliminary data.</text>
</comment>
<evidence type="ECO:0000256" key="1">
    <source>
        <dbReference type="SAM" id="SignalP"/>
    </source>
</evidence>
<keyword evidence="3" id="KW-1185">Reference proteome</keyword>
<name>A0ABR7IMX3_9CLOT</name>
<dbReference type="EMBL" id="JACOQK010000001">
    <property type="protein sequence ID" value="MBC5786467.1"/>
    <property type="molecule type" value="Genomic_DNA"/>
</dbReference>
<accession>A0ABR7IMX3</accession>
<protein>
    <recommendedName>
        <fullName evidence="4">DUF5067 domain-containing protein</fullName>
    </recommendedName>
</protein>
<dbReference type="RefSeq" id="WP_186995798.1">
    <property type="nucleotide sequence ID" value="NZ_JACOQK010000001.1"/>
</dbReference>
<evidence type="ECO:0000313" key="3">
    <source>
        <dbReference type="Proteomes" id="UP000649151"/>
    </source>
</evidence>
<keyword evidence="1" id="KW-0732">Signal</keyword>
<sequence length="280" mass="30545">MFKKVLAVLLAGTLLVGCCTACGTSEEEKQGAYQTFQDAAKTINESSGYVFSLFGSLTTEYNDNSSMQGISSRYTTKNQDGKQLVESYLSFSTTTQEPTSTILESDGTNYCVIDESGSSSSSADGTSTGNTVQELTQEQFQQMTGYGKIGTDFKAEDIKSVSTKNDEGNTSYEITLNRKNAVNLATWLMESISYIDTEQVPVDFDVDSLVCTVTVGENGEPKSFRYELETDMTAEGETLHAEYRVSYSIEQYGDEVQLEIPDLRSYLDANTAASTDGATE</sequence>
<organism evidence="2 3">
    <name type="scientific">Clostridium facile</name>
    <dbReference type="NCBI Taxonomy" id="2763035"/>
    <lineage>
        <taxon>Bacteria</taxon>
        <taxon>Bacillati</taxon>
        <taxon>Bacillota</taxon>
        <taxon>Clostridia</taxon>
        <taxon>Eubacteriales</taxon>
        <taxon>Clostridiaceae</taxon>
        <taxon>Clostridium</taxon>
    </lineage>
</organism>
<evidence type="ECO:0008006" key="4">
    <source>
        <dbReference type="Google" id="ProtNLM"/>
    </source>
</evidence>
<feature type="chain" id="PRO_5046305588" description="DUF5067 domain-containing protein" evidence="1">
    <location>
        <begin position="22"/>
        <end position="280"/>
    </location>
</feature>
<evidence type="ECO:0000313" key="2">
    <source>
        <dbReference type="EMBL" id="MBC5786467.1"/>
    </source>
</evidence>
<reference evidence="2 3" key="1">
    <citation type="submission" date="2020-08" db="EMBL/GenBank/DDBJ databases">
        <title>Genome public.</title>
        <authorList>
            <person name="Liu C."/>
            <person name="Sun Q."/>
        </authorList>
    </citation>
    <scope>NUCLEOTIDE SEQUENCE [LARGE SCALE GENOMIC DNA]</scope>
    <source>
        <strain evidence="2 3">NSJ-27</strain>
    </source>
</reference>
<gene>
    <name evidence="2" type="ORF">H8Z77_00280</name>
</gene>
<proteinExistence type="predicted"/>
<dbReference type="Proteomes" id="UP000649151">
    <property type="component" value="Unassembled WGS sequence"/>
</dbReference>
<feature type="signal peptide" evidence="1">
    <location>
        <begin position="1"/>
        <end position="21"/>
    </location>
</feature>
<dbReference type="PROSITE" id="PS51257">
    <property type="entry name" value="PROKAR_LIPOPROTEIN"/>
    <property type="match status" value="1"/>
</dbReference>